<proteinExistence type="predicted"/>
<keyword evidence="2" id="KW-1185">Reference proteome</keyword>
<protein>
    <submittedName>
        <fullName evidence="1">Uncharacterized protein</fullName>
    </submittedName>
</protein>
<comment type="caution">
    <text evidence="1">The sequence shown here is derived from an EMBL/GenBank/DDBJ whole genome shotgun (WGS) entry which is preliminary data.</text>
</comment>
<accession>A0ACB9RXR8</accession>
<evidence type="ECO:0000313" key="1">
    <source>
        <dbReference type="EMBL" id="KAI4383818.1"/>
    </source>
</evidence>
<dbReference type="EMBL" id="CM042882">
    <property type="protein sequence ID" value="KAI4383818.1"/>
    <property type="molecule type" value="Genomic_DNA"/>
</dbReference>
<gene>
    <name evidence="1" type="ORF">MLD38_009615</name>
</gene>
<organism evidence="1 2">
    <name type="scientific">Melastoma candidum</name>
    <dbReference type="NCBI Taxonomy" id="119954"/>
    <lineage>
        <taxon>Eukaryota</taxon>
        <taxon>Viridiplantae</taxon>
        <taxon>Streptophyta</taxon>
        <taxon>Embryophyta</taxon>
        <taxon>Tracheophyta</taxon>
        <taxon>Spermatophyta</taxon>
        <taxon>Magnoliopsida</taxon>
        <taxon>eudicotyledons</taxon>
        <taxon>Gunneridae</taxon>
        <taxon>Pentapetalae</taxon>
        <taxon>rosids</taxon>
        <taxon>malvids</taxon>
        <taxon>Myrtales</taxon>
        <taxon>Melastomataceae</taxon>
        <taxon>Melastomatoideae</taxon>
        <taxon>Melastomateae</taxon>
        <taxon>Melastoma</taxon>
    </lineage>
</organism>
<dbReference type="Proteomes" id="UP001057402">
    <property type="component" value="Chromosome 3"/>
</dbReference>
<sequence length="112" mass="12617">MLILCPPQKQQRANPPSLSLLSLPSTASPSFRRRRSHGHGVLVVVPVPVPTPEGEFRWMKMVRSGGDWEEGICGGIDWLFDLEIVPDGNCLCPWMKSFAFVQELHLFSHFLC</sequence>
<name>A0ACB9RXR8_9MYRT</name>
<reference evidence="2" key="1">
    <citation type="journal article" date="2023" name="Front. Plant Sci.">
        <title>Chromosomal-level genome assembly of Melastoma candidum provides insights into trichome evolution.</title>
        <authorList>
            <person name="Zhong Y."/>
            <person name="Wu W."/>
            <person name="Sun C."/>
            <person name="Zou P."/>
            <person name="Liu Y."/>
            <person name="Dai S."/>
            <person name="Zhou R."/>
        </authorList>
    </citation>
    <scope>NUCLEOTIDE SEQUENCE [LARGE SCALE GENOMIC DNA]</scope>
</reference>
<evidence type="ECO:0000313" key="2">
    <source>
        <dbReference type="Proteomes" id="UP001057402"/>
    </source>
</evidence>